<proteinExistence type="predicted"/>
<name>V5GFK8_ANOGL</name>
<dbReference type="InterPro" id="IPR008984">
    <property type="entry name" value="SMAD_FHA_dom_sf"/>
</dbReference>
<feature type="non-terminal residue" evidence="1">
    <location>
        <position position="1"/>
    </location>
</feature>
<accession>V5GFK8</accession>
<organism evidence="1">
    <name type="scientific">Anoplophora glabripennis</name>
    <name type="common">Asian longhorn beetle</name>
    <name type="synonym">Anoplophora nobilis</name>
    <dbReference type="NCBI Taxonomy" id="217634"/>
    <lineage>
        <taxon>Eukaryota</taxon>
        <taxon>Metazoa</taxon>
        <taxon>Ecdysozoa</taxon>
        <taxon>Arthropoda</taxon>
        <taxon>Hexapoda</taxon>
        <taxon>Insecta</taxon>
        <taxon>Pterygota</taxon>
        <taxon>Neoptera</taxon>
        <taxon>Endopterygota</taxon>
        <taxon>Coleoptera</taxon>
        <taxon>Polyphaga</taxon>
        <taxon>Cucujiformia</taxon>
        <taxon>Chrysomeloidea</taxon>
        <taxon>Cerambycidae</taxon>
        <taxon>Lamiinae</taxon>
        <taxon>Lamiini</taxon>
        <taxon>Anoplophora</taxon>
    </lineage>
</organism>
<dbReference type="AlphaFoldDB" id="V5GFK8"/>
<gene>
    <name evidence="1" type="primary">SMAD4</name>
</gene>
<evidence type="ECO:0000313" key="1">
    <source>
        <dbReference type="EMBL" id="JAB62769.1"/>
    </source>
</evidence>
<reference evidence="1" key="1">
    <citation type="submission" date="2013-07" db="EMBL/GenBank/DDBJ databases">
        <title>Midgut Transcriptome Profiling of Anoplphora glabripennis, a Lignocellulose Degrading, Wood-Boring Cerambycid.</title>
        <authorList>
            <person name="Scully E.D."/>
            <person name="Hoover K."/>
            <person name="Carlson J.E."/>
            <person name="Tien M."/>
            <person name="Geib S.M."/>
        </authorList>
    </citation>
    <scope>NUCLEOTIDE SEQUENCE</scope>
</reference>
<sequence length="123" mass="14288">HHNQLQDIGVLAHISSWTFKSVRHSPFQLSYCDDRWKWGQSGGKRFFLGALSDVPRMEQSESARLHIGKEDVQLRCLSDHSYLFKVTAIHKIYPAAYIKVILSRECLEFLYCYFLGIRPATMP</sequence>
<protein>
    <submittedName>
        <fullName evidence="1">Mothers against decapentaplegic protein</fullName>
    </submittedName>
</protein>
<dbReference type="SUPFAM" id="SSF49879">
    <property type="entry name" value="SMAD/FHA domain"/>
    <property type="match status" value="1"/>
</dbReference>
<dbReference type="EMBL" id="GALX01005697">
    <property type="protein sequence ID" value="JAB62769.1"/>
    <property type="molecule type" value="Transcribed_RNA"/>
</dbReference>